<dbReference type="Proteomes" id="UP000663880">
    <property type="component" value="Unassembled WGS sequence"/>
</dbReference>
<reference evidence="1" key="1">
    <citation type="submission" date="2021-02" db="EMBL/GenBank/DDBJ databases">
        <authorList>
            <person name="Steward A R."/>
        </authorList>
    </citation>
    <scope>NUCLEOTIDE SEQUENCE</scope>
</reference>
<organism evidence="1 2">
    <name type="scientific">Pieris macdunnoughi</name>
    <dbReference type="NCBI Taxonomy" id="345717"/>
    <lineage>
        <taxon>Eukaryota</taxon>
        <taxon>Metazoa</taxon>
        <taxon>Ecdysozoa</taxon>
        <taxon>Arthropoda</taxon>
        <taxon>Hexapoda</taxon>
        <taxon>Insecta</taxon>
        <taxon>Pterygota</taxon>
        <taxon>Neoptera</taxon>
        <taxon>Endopterygota</taxon>
        <taxon>Lepidoptera</taxon>
        <taxon>Glossata</taxon>
        <taxon>Ditrysia</taxon>
        <taxon>Papilionoidea</taxon>
        <taxon>Pieridae</taxon>
        <taxon>Pierinae</taxon>
        <taxon>Pieris</taxon>
    </lineage>
</organism>
<protein>
    <submittedName>
        <fullName evidence="1">Uncharacterized protein</fullName>
    </submittedName>
</protein>
<dbReference type="OrthoDB" id="7484685at2759"/>
<evidence type="ECO:0000313" key="2">
    <source>
        <dbReference type="Proteomes" id="UP000663880"/>
    </source>
</evidence>
<keyword evidence="2" id="KW-1185">Reference proteome</keyword>
<gene>
    <name evidence="1" type="ORF">PMACD_LOCUS13720</name>
</gene>
<dbReference type="AlphaFoldDB" id="A0A821WR08"/>
<proteinExistence type="predicted"/>
<name>A0A821WR08_9NEOP</name>
<dbReference type="EMBL" id="CAJOBZ010000062">
    <property type="protein sequence ID" value="CAF4929375.1"/>
    <property type="molecule type" value="Genomic_DNA"/>
</dbReference>
<evidence type="ECO:0000313" key="1">
    <source>
        <dbReference type="EMBL" id="CAF4929375.1"/>
    </source>
</evidence>
<sequence>MIHLLSLAISRELKGRTRTATFTDDMAAVYLTVCALQHRYLCRYMPGTTVYMRTGFYMALQPTSNTACKHKIEGAAIKRRRRDDSSRSGATYPGTSAAKVKTYPGLADEGVELMRCFLTFRAWCSGQVAVEAGIASPSGARCDCGRTAKALAEWWRACVLPFQGLRSRAVVRENVTAHPTPQITLYTT</sequence>
<accession>A0A821WR08</accession>
<comment type="caution">
    <text evidence="1">The sequence shown here is derived from an EMBL/GenBank/DDBJ whole genome shotgun (WGS) entry which is preliminary data.</text>
</comment>